<evidence type="ECO:0000256" key="6">
    <source>
        <dbReference type="ARBA" id="ARBA00023136"/>
    </source>
</evidence>
<dbReference type="PANTHER" id="PTHR12640:SF0">
    <property type="entry name" value="DOLICHYL-DIPHOSPHOOLIGOSACCHARIDE--PROTEIN GLYCOSYLTRANSFERASE SUBUNIT 2"/>
    <property type="match status" value="1"/>
</dbReference>
<feature type="signal peptide" evidence="8">
    <location>
        <begin position="1"/>
        <end position="20"/>
    </location>
</feature>
<evidence type="ECO:0000256" key="4">
    <source>
        <dbReference type="ARBA" id="ARBA00022824"/>
    </source>
</evidence>
<dbReference type="FunCoup" id="A0A1Z5TCQ3">
    <property type="interactions" value="238"/>
</dbReference>
<dbReference type="STRING" id="1157616.A0A1Z5TCQ3"/>
<evidence type="ECO:0000313" key="11">
    <source>
        <dbReference type="Proteomes" id="UP000194280"/>
    </source>
</evidence>
<organism evidence="10 11">
    <name type="scientific">Hortaea werneckii EXF-2000</name>
    <dbReference type="NCBI Taxonomy" id="1157616"/>
    <lineage>
        <taxon>Eukaryota</taxon>
        <taxon>Fungi</taxon>
        <taxon>Dikarya</taxon>
        <taxon>Ascomycota</taxon>
        <taxon>Pezizomycotina</taxon>
        <taxon>Dothideomycetes</taxon>
        <taxon>Dothideomycetidae</taxon>
        <taxon>Mycosphaerellales</taxon>
        <taxon>Teratosphaeriaceae</taxon>
        <taxon>Hortaea</taxon>
    </lineage>
</organism>
<keyword evidence="11" id="KW-1185">Reference proteome</keyword>
<dbReference type="GO" id="GO:0006487">
    <property type="term" value="P:protein N-linked glycosylation"/>
    <property type="evidence" value="ECO:0007669"/>
    <property type="project" value="TreeGrafter"/>
</dbReference>
<dbReference type="GO" id="GO:0008250">
    <property type="term" value="C:oligosaccharyltransferase complex"/>
    <property type="evidence" value="ECO:0007669"/>
    <property type="project" value="InterPro"/>
</dbReference>
<evidence type="ECO:0000256" key="1">
    <source>
        <dbReference type="ARBA" id="ARBA00004477"/>
    </source>
</evidence>
<protein>
    <recommendedName>
        <fullName evidence="9">Ribophorin II C-terminal domain-containing protein</fullName>
    </recommendedName>
</protein>
<evidence type="ECO:0000313" key="10">
    <source>
        <dbReference type="EMBL" id="OTA33837.1"/>
    </source>
</evidence>
<proteinExistence type="predicted"/>
<feature type="domain" description="Ribophorin II C-terminal" evidence="9">
    <location>
        <begin position="179"/>
        <end position="282"/>
    </location>
</feature>
<dbReference type="OrthoDB" id="432292at2759"/>
<evidence type="ECO:0000256" key="2">
    <source>
        <dbReference type="ARBA" id="ARBA00022692"/>
    </source>
</evidence>
<keyword evidence="5 7" id="KW-1133">Transmembrane helix</keyword>
<reference evidence="10 11" key="1">
    <citation type="submission" date="2017-01" db="EMBL/GenBank/DDBJ databases">
        <title>The recent genome duplication of the halophilic yeast Hortaea werneckii: insights from long-read sequencing.</title>
        <authorList>
            <person name="Sinha S."/>
            <person name="Flibotte S."/>
            <person name="Neira M."/>
            <person name="Lenassi M."/>
            <person name="Gostincar C."/>
            <person name="Stajich J.E."/>
            <person name="Nislow C.E."/>
        </authorList>
    </citation>
    <scope>NUCLEOTIDE SEQUENCE [LARGE SCALE GENOMIC DNA]</scope>
    <source>
        <strain evidence="10 11">EXF-2000</strain>
    </source>
</reference>
<dbReference type="PANTHER" id="PTHR12640">
    <property type="entry name" value="RIBOPHORIN II"/>
    <property type="match status" value="1"/>
</dbReference>
<comment type="caution">
    <text evidence="10">The sequence shown here is derived from an EMBL/GenBank/DDBJ whole genome shotgun (WGS) entry which is preliminary data.</text>
</comment>
<evidence type="ECO:0000256" key="8">
    <source>
        <dbReference type="SAM" id="SignalP"/>
    </source>
</evidence>
<keyword evidence="6 7" id="KW-0472">Membrane</keyword>
<name>A0A1Z5TCQ3_HORWE</name>
<dbReference type="UniPathway" id="UPA00378"/>
<keyword evidence="4" id="KW-0256">Endoplasmic reticulum</keyword>
<evidence type="ECO:0000256" key="3">
    <source>
        <dbReference type="ARBA" id="ARBA00022729"/>
    </source>
</evidence>
<keyword evidence="3 8" id="KW-0732">Signal</keyword>
<dbReference type="Proteomes" id="UP000194280">
    <property type="component" value="Unassembled WGS sequence"/>
</dbReference>
<feature type="chain" id="PRO_5044241905" description="Ribophorin II C-terminal domain-containing protein" evidence="8">
    <location>
        <begin position="21"/>
        <end position="287"/>
    </location>
</feature>
<gene>
    <name evidence="10" type="ORF">BTJ68_05746</name>
</gene>
<dbReference type="AlphaFoldDB" id="A0A1Z5TCQ3"/>
<dbReference type="EMBL" id="MUNK01000068">
    <property type="protein sequence ID" value="OTA33837.1"/>
    <property type="molecule type" value="Genomic_DNA"/>
</dbReference>
<accession>A0A1Z5TCQ3</accession>
<comment type="subcellular location">
    <subcellularLocation>
        <location evidence="1">Endoplasmic reticulum membrane</location>
        <topology evidence="1">Multi-pass membrane protein</topology>
    </subcellularLocation>
</comment>
<dbReference type="Pfam" id="PF25147">
    <property type="entry name" value="Ribophorin_II_C"/>
    <property type="match status" value="1"/>
</dbReference>
<evidence type="ECO:0000256" key="7">
    <source>
        <dbReference type="SAM" id="Phobius"/>
    </source>
</evidence>
<keyword evidence="2 7" id="KW-0812">Transmembrane</keyword>
<evidence type="ECO:0000256" key="5">
    <source>
        <dbReference type="ARBA" id="ARBA00022989"/>
    </source>
</evidence>
<dbReference type="InParanoid" id="A0A1Z5TCQ3"/>
<sequence length="287" mass="30334">MRLFRSLALAAVSYSSAVLAAGWSFEDATLTVQGKGAGVGGGVKESLTPQSALPGPVSLASGDTLKIALTTTNGKAGKKPHQAFFTLQEPTTGLEESFPFSLKDNGKGKVEITQKDLPYQLATSQHALKASIIIASFGTSDPYNKNLFDLTVVADAFAPPTVPSPAERYGKKEEIHHIFKDGPQSPNFLLVGVFTVAVCVTLPILFGVWAALGGNVSHFGTAFGKAPLAHGLFLGSILAMEGVFFLYYTVWNLFQMLPAAAVVGVVGYVSGSRALTEVQERRLAGQR</sequence>
<feature type="transmembrane region" description="Helical" evidence="7">
    <location>
        <begin position="232"/>
        <end position="250"/>
    </location>
</feature>
<dbReference type="VEuPathDB" id="FungiDB:BTJ68_05746"/>
<evidence type="ECO:0000259" key="9">
    <source>
        <dbReference type="Pfam" id="PF25147"/>
    </source>
</evidence>
<dbReference type="InterPro" id="IPR008814">
    <property type="entry name" value="Swp1"/>
</dbReference>
<dbReference type="InterPro" id="IPR056790">
    <property type="entry name" value="Ribophorin_II_C"/>
</dbReference>
<feature type="transmembrane region" description="Helical" evidence="7">
    <location>
        <begin position="188"/>
        <end position="212"/>
    </location>
</feature>